<sequence length="119" mass="13951">MEIKIRLFIVLVFTCFCISAQTAKEKRDSSISKSRSKHLVERFEKTVVQPKLEIKEKIRKSKARRQAILWYIDNSGLKENQKNKLRKALDKQSKSSFLIDFIVKNEEGINQFVEETTDS</sequence>
<proteinExistence type="predicted"/>
<reference evidence="1 2" key="1">
    <citation type="submission" date="2020-04" db="EMBL/GenBank/DDBJ databases">
        <authorList>
            <person name="Yoon J."/>
        </authorList>
    </citation>
    <scope>NUCLEOTIDE SEQUENCE [LARGE SCALE GENOMIC DNA]</scope>
    <source>
        <strain evidence="1 2">DJ-13</strain>
    </source>
</reference>
<name>A0ABX1GMZ0_9FLAO</name>
<evidence type="ECO:0000313" key="2">
    <source>
        <dbReference type="Proteomes" id="UP000718451"/>
    </source>
</evidence>
<accession>A0ABX1GMZ0</accession>
<evidence type="ECO:0008006" key="3">
    <source>
        <dbReference type="Google" id="ProtNLM"/>
    </source>
</evidence>
<dbReference type="Proteomes" id="UP000718451">
    <property type="component" value="Unassembled WGS sequence"/>
</dbReference>
<evidence type="ECO:0000313" key="1">
    <source>
        <dbReference type="EMBL" id="NKI31023.1"/>
    </source>
</evidence>
<dbReference type="RefSeq" id="WP_168551223.1">
    <property type="nucleotide sequence ID" value="NZ_JAAWWL010000001.1"/>
</dbReference>
<dbReference type="EMBL" id="JAAWWL010000001">
    <property type="protein sequence ID" value="NKI31023.1"/>
    <property type="molecule type" value="Genomic_DNA"/>
</dbReference>
<organism evidence="1 2">
    <name type="scientific">Croceivirga thetidis</name>
    <dbReference type="NCBI Taxonomy" id="2721623"/>
    <lineage>
        <taxon>Bacteria</taxon>
        <taxon>Pseudomonadati</taxon>
        <taxon>Bacteroidota</taxon>
        <taxon>Flavobacteriia</taxon>
        <taxon>Flavobacteriales</taxon>
        <taxon>Flavobacteriaceae</taxon>
        <taxon>Croceivirga</taxon>
    </lineage>
</organism>
<gene>
    <name evidence="1" type="ORF">HCU67_03650</name>
</gene>
<comment type="caution">
    <text evidence="1">The sequence shown here is derived from an EMBL/GenBank/DDBJ whole genome shotgun (WGS) entry which is preliminary data.</text>
</comment>
<protein>
    <recommendedName>
        <fullName evidence="3">DUF4476 domain-containing protein</fullName>
    </recommendedName>
</protein>
<keyword evidence="2" id="KW-1185">Reference proteome</keyword>